<feature type="repeat" description="WD" evidence="5">
    <location>
        <begin position="281"/>
        <end position="312"/>
    </location>
</feature>
<dbReference type="PROSITE" id="PS50082">
    <property type="entry name" value="WD_REPEATS_2"/>
    <property type="match status" value="5"/>
</dbReference>
<evidence type="ECO:0000256" key="6">
    <source>
        <dbReference type="SAM" id="MobiDB-lite"/>
    </source>
</evidence>
<dbReference type="GeneTree" id="ENSGT00950000183107"/>
<feature type="repeat" description="WD" evidence="5">
    <location>
        <begin position="169"/>
        <end position="210"/>
    </location>
</feature>
<dbReference type="GO" id="GO:0008360">
    <property type="term" value="P:regulation of cell shape"/>
    <property type="evidence" value="ECO:0007669"/>
    <property type="project" value="TreeGrafter"/>
</dbReference>
<dbReference type="GO" id="GO:0006357">
    <property type="term" value="P:regulation of transcription by RNA polymerase II"/>
    <property type="evidence" value="ECO:0007669"/>
    <property type="project" value="TreeGrafter"/>
</dbReference>
<evidence type="ECO:0000256" key="1">
    <source>
        <dbReference type="ARBA" id="ARBA00022574"/>
    </source>
</evidence>
<evidence type="ECO:0000256" key="2">
    <source>
        <dbReference type="ARBA" id="ARBA00022737"/>
    </source>
</evidence>
<proteinExistence type="predicted"/>
<organism evidence="8 9">
    <name type="scientific">Hucho hucho</name>
    <name type="common">huchen</name>
    <dbReference type="NCBI Taxonomy" id="62062"/>
    <lineage>
        <taxon>Eukaryota</taxon>
        <taxon>Metazoa</taxon>
        <taxon>Chordata</taxon>
        <taxon>Craniata</taxon>
        <taxon>Vertebrata</taxon>
        <taxon>Euteleostomi</taxon>
        <taxon>Actinopterygii</taxon>
        <taxon>Neopterygii</taxon>
        <taxon>Teleostei</taxon>
        <taxon>Protacanthopterygii</taxon>
        <taxon>Salmoniformes</taxon>
        <taxon>Salmonidae</taxon>
        <taxon>Salmoninae</taxon>
        <taxon>Hucho</taxon>
    </lineage>
</organism>
<feature type="compositionally biased region" description="Acidic residues" evidence="6">
    <location>
        <begin position="1306"/>
        <end position="1317"/>
    </location>
</feature>
<feature type="region of interest" description="Disordered" evidence="6">
    <location>
        <begin position="726"/>
        <end position="781"/>
    </location>
</feature>
<dbReference type="InterPro" id="IPR052060">
    <property type="entry name" value="Bromo_WD_repeat"/>
</dbReference>
<feature type="compositionally biased region" description="Basic and acidic residues" evidence="6">
    <location>
        <begin position="569"/>
        <end position="580"/>
    </location>
</feature>
<dbReference type="FunFam" id="2.30.30.1040:FF:000003">
    <property type="entry name" value="Bromodomain and WD repeat domain containing 1"/>
    <property type="match status" value="1"/>
</dbReference>
<reference evidence="8" key="2">
    <citation type="submission" date="2025-08" db="UniProtKB">
        <authorList>
            <consortium name="Ensembl"/>
        </authorList>
    </citation>
    <scope>IDENTIFICATION</scope>
</reference>
<dbReference type="InterPro" id="IPR036322">
    <property type="entry name" value="WD40_repeat_dom_sf"/>
</dbReference>
<feature type="domain" description="Bromo" evidence="7">
    <location>
        <begin position="1170"/>
        <end position="1240"/>
    </location>
</feature>
<dbReference type="Ensembl" id="ENSHHUT00000028128.1">
    <property type="protein sequence ID" value="ENSHHUP00000027056.1"/>
    <property type="gene ID" value="ENSHHUG00000017069.1"/>
</dbReference>
<sequence>MAIYKRMDVILNQHIPADYLLRVCQQIGPLIDKEAPPSVPGVQTLLGLGRQSLLRTAKSCSHTEWSGTAVAALHRGRPPEPPVRFGKPPSIGKLLSIMGVRQATGTARFGHALPSYTYQHMKMHRRILGHLSSVYCVAFDRSGRRIFTGSDDCLVKIWSTDDGRLLSTLRGHAAEISDMAVNYENTLIASASCDKVIRVWCLRTCAPITVLQGHAASITSIQFCPAVKGPMRYLASTGADGMVCFWQWHSLSGMFLATGSTDHVIRVYYLGSETPMKLSELDAHMDKVVVVQFCNNSNRFVSGSRDGTARIWHYQQQEWKSITLDIATRLPDAIVIGEDKTKLVPTMVAWDRGDRTVVTAVSNYLLKVWSSTTGQLLHVLSGHDDEVFVLEAHPFDHRVMLSAGHDGNIYMWDLAKGAKIRNFFNMIEGQGHGAAFDCKFSADGQHFACTDSHGHLLIFGFGCSRPYEKIPDQMFFHTDFRPLIRDANNFVLDEQTQQAPHLMPPPFLVDVDGNPHPTHYQRLVPGRESCKEEHLVPQLGYMVIGQLTADEGQGESPLDVLIRQLQNQPDERRDQEREPEGGGAGEGPEVVGSPPNVGLRRSGQVEGVRQMHHNAPRSQMATERDLLAWSRRVVVNEVQQGVLRVMEETRRAKGEVECSIYNTERRRKPVPSSPEVTTLLSHSSLFLSGQMCAPLLNSCNCFTFFSFNNDFSPLVSSSDYSDWTADAGINLQPPKRTSRRQVRPPGGSSSSEEAEGQGEEAGRKQAEEKKKPKQTKQKVSSLAGCDAEEWLSPSWIMETIPRRSPFVPQMGDELMYFRQGHQAYVRAVHRAKAYSINPQKQPWNKLNLRDQESVKVVGIKYEVGPPTLCCLKLAFLHPISGKMTNESFSLKYHDMPDVIDFLVLQQFYDEAEEHNWQTGVRFRSIIDDAWWFGSVEDQQPLQPEYPDSLFQCYAVKWDNGEREKMSPWDMEPIPDEAELPEEVGDGVVVTEEEVKARLYSPQEGEWGAHSRDEDCQRVIFGINELLTLDLAKAFASPVDLRDYPLYCTVVAYPTDLSTIRRRLENRFYRRISALMWEVRYIEHNARTFNEPQSPIVAAAKVVTDVLLRYIGTCLCVGVQTAEVDVDSDTPGTSTGQRVREGLIPNMEYRGVVLDVRAWRGQCRELLRRMMDGPDSEPFRQPVDLFTYPDYRDIIDTPMDLGTVTEALVVGNYENPMEFAKDVRLIFSNSKAYTPNKKSQIYTMTLSLSAFFERQIISVISDYKSAVQNERRRSRQSVSYRKRLNSGGSSPPTSRPSRYWPGWNPEEKEESEEEDSEQGEGGKEGGQKSSSRSKSGQVNTRNQGRRTVLYNDESDEESGTTEDPLNLGMSRSGRVRRMTEKARVSHLMGWNH</sequence>
<dbReference type="Proteomes" id="UP000314982">
    <property type="component" value="Unassembled WGS sequence"/>
</dbReference>
<dbReference type="Pfam" id="PF25313">
    <property type="entry name" value="BRWD_AD"/>
    <property type="match status" value="1"/>
</dbReference>
<feature type="compositionally biased region" description="Low complexity" evidence="6">
    <location>
        <begin position="1285"/>
        <end position="1297"/>
    </location>
</feature>
<dbReference type="FunFam" id="2.130.10.10:FF:002549">
    <property type="entry name" value="Bromodomain and WD repeat domain-containing 3"/>
    <property type="match status" value="1"/>
</dbReference>
<dbReference type="STRING" id="62062.ENSHHUP00000027056"/>
<dbReference type="SUPFAM" id="SSF47370">
    <property type="entry name" value="Bromodomain"/>
    <property type="match status" value="2"/>
</dbReference>
<dbReference type="Gene3D" id="2.130.10.10">
    <property type="entry name" value="YVTN repeat-like/Quinoprotein amine dehydrogenase"/>
    <property type="match status" value="2"/>
</dbReference>
<dbReference type="InterPro" id="IPR018359">
    <property type="entry name" value="Bromodomain_CS"/>
</dbReference>
<feature type="region of interest" description="Disordered" evidence="6">
    <location>
        <begin position="567"/>
        <end position="620"/>
    </location>
</feature>
<feature type="region of interest" description="Disordered" evidence="6">
    <location>
        <begin position="1264"/>
        <end position="1391"/>
    </location>
</feature>
<dbReference type="CDD" id="cd05529">
    <property type="entry name" value="Bromo_WDR9_I_like"/>
    <property type="match status" value="1"/>
</dbReference>
<dbReference type="InterPro" id="IPR019775">
    <property type="entry name" value="WD40_repeat_CS"/>
</dbReference>
<feature type="compositionally biased region" description="Low complexity" evidence="6">
    <location>
        <begin position="1326"/>
        <end position="1336"/>
    </location>
</feature>
<keyword evidence="9" id="KW-1185">Reference proteome</keyword>
<feature type="repeat" description="WD" evidence="5">
    <location>
        <begin position="211"/>
        <end position="247"/>
    </location>
</feature>
<dbReference type="FunFam" id="2.130.10.10:FF:001135">
    <property type="entry name" value="Bromodomain and WD repeat domain containing 3"/>
    <property type="match status" value="1"/>
</dbReference>
<reference evidence="8" key="3">
    <citation type="submission" date="2025-09" db="UniProtKB">
        <authorList>
            <consortium name="Ensembl"/>
        </authorList>
    </citation>
    <scope>IDENTIFICATION</scope>
</reference>
<dbReference type="InterPro" id="IPR057451">
    <property type="entry name" value="BRWD/PHIP_AD"/>
</dbReference>
<reference evidence="9" key="1">
    <citation type="submission" date="2018-06" db="EMBL/GenBank/DDBJ databases">
        <title>Genome assembly of Danube salmon.</title>
        <authorList>
            <person name="Macqueen D.J."/>
            <person name="Gundappa M.K."/>
        </authorList>
    </citation>
    <scope>NUCLEOTIDE SEQUENCE [LARGE SCALE GENOMIC DNA]</scope>
</reference>
<dbReference type="PROSITE" id="PS50014">
    <property type="entry name" value="BROMODOMAIN_2"/>
    <property type="match status" value="2"/>
</dbReference>
<keyword evidence="3 4" id="KW-0103">Bromodomain</keyword>
<feature type="compositionally biased region" description="Low complexity" evidence="6">
    <location>
        <begin position="587"/>
        <end position="598"/>
    </location>
</feature>
<dbReference type="Pfam" id="PF00439">
    <property type="entry name" value="Bromodomain"/>
    <property type="match status" value="2"/>
</dbReference>
<dbReference type="PANTHER" id="PTHR16266:SF25">
    <property type="entry name" value="BROMODOMAIN AND WD REPEAT-CONTAINING PROTEIN 3"/>
    <property type="match status" value="1"/>
</dbReference>
<dbReference type="GO" id="GO:0007010">
    <property type="term" value="P:cytoskeleton organization"/>
    <property type="evidence" value="ECO:0007669"/>
    <property type="project" value="TreeGrafter"/>
</dbReference>
<evidence type="ECO:0000256" key="5">
    <source>
        <dbReference type="PROSITE-ProRule" id="PRU00221"/>
    </source>
</evidence>
<keyword evidence="1 5" id="KW-0853">WD repeat</keyword>
<evidence type="ECO:0000256" key="4">
    <source>
        <dbReference type="PROSITE-ProRule" id="PRU00035"/>
    </source>
</evidence>
<name>A0A4W5LLU4_9TELE</name>
<evidence type="ECO:0000313" key="9">
    <source>
        <dbReference type="Proteomes" id="UP000314982"/>
    </source>
</evidence>
<dbReference type="FunFam" id="1.20.920.10:FF:000066">
    <property type="entry name" value="Transcription initiation factor TFIID subunit 1"/>
    <property type="match status" value="2"/>
</dbReference>
<dbReference type="PROSITE" id="PS00633">
    <property type="entry name" value="BROMODOMAIN_1"/>
    <property type="match status" value="1"/>
</dbReference>
<feature type="repeat" description="WD" evidence="5">
    <location>
        <begin position="380"/>
        <end position="422"/>
    </location>
</feature>
<evidence type="ECO:0000259" key="7">
    <source>
        <dbReference type="PROSITE" id="PS50014"/>
    </source>
</evidence>
<dbReference type="Pfam" id="PF00400">
    <property type="entry name" value="WD40"/>
    <property type="match status" value="5"/>
</dbReference>
<feature type="repeat" description="WD" evidence="5">
    <location>
        <begin position="127"/>
        <end position="168"/>
    </location>
</feature>
<dbReference type="SUPFAM" id="SSF50978">
    <property type="entry name" value="WD40 repeat-like"/>
    <property type="match status" value="1"/>
</dbReference>
<dbReference type="Gene3D" id="1.20.920.10">
    <property type="entry name" value="Bromodomain-like"/>
    <property type="match status" value="2"/>
</dbReference>
<feature type="domain" description="Bromo" evidence="7">
    <location>
        <begin position="1026"/>
        <end position="1096"/>
    </location>
</feature>
<feature type="compositionally biased region" description="Basic residues" evidence="6">
    <location>
        <begin position="1271"/>
        <end position="1283"/>
    </location>
</feature>
<dbReference type="InterPro" id="IPR001487">
    <property type="entry name" value="Bromodomain"/>
</dbReference>
<dbReference type="GO" id="GO:0005634">
    <property type="term" value="C:nucleus"/>
    <property type="evidence" value="ECO:0007669"/>
    <property type="project" value="TreeGrafter"/>
</dbReference>
<dbReference type="InterPro" id="IPR001680">
    <property type="entry name" value="WD40_rpt"/>
</dbReference>
<accession>A0A4W5LLU4</accession>
<keyword evidence="2" id="KW-0677">Repeat</keyword>
<dbReference type="PROSITE" id="PS00678">
    <property type="entry name" value="WD_REPEATS_1"/>
    <property type="match status" value="1"/>
</dbReference>
<dbReference type="PROSITE" id="PS50294">
    <property type="entry name" value="WD_REPEATS_REGION"/>
    <property type="match status" value="4"/>
</dbReference>
<dbReference type="CDD" id="cd00200">
    <property type="entry name" value="WD40"/>
    <property type="match status" value="1"/>
</dbReference>
<dbReference type="InterPro" id="IPR036427">
    <property type="entry name" value="Bromodomain-like_sf"/>
</dbReference>
<dbReference type="PRINTS" id="PR00503">
    <property type="entry name" value="BROMODOMAIN"/>
</dbReference>
<feature type="compositionally biased region" description="Basic and acidic residues" evidence="6">
    <location>
        <begin position="760"/>
        <end position="770"/>
    </location>
</feature>
<dbReference type="InterPro" id="IPR015943">
    <property type="entry name" value="WD40/YVTN_repeat-like_dom_sf"/>
</dbReference>
<evidence type="ECO:0000313" key="8">
    <source>
        <dbReference type="Ensembl" id="ENSHHUP00000027056.1"/>
    </source>
</evidence>
<dbReference type="SMART" id="SM00297">
    <property type="entry name" value="BROMO"/>
    <property type="match status" value="2"/>
</dbReference>
<dbReference type="PANTHER" id="PTHR16266">
    <property type="entry name" value="WD REPEAT DOMAIN 9"/>
    <property type="match status" value="1"/>
</dbReference>
<dbReference type="SMART" id="SM00320">
    <property type="entry name" value="WD40"/>
    <property type="match status" value="7"/>
</dbReference>
<protein>
    <submittedName>
        <fullName evidence="8">Bromodomain and WD repeat domain containing 3</fullName>
    </submittedName>
</protein>
<evidence type="ECO:0000256" key="3">
    <source>
        <dbReference type="ARBA" id="ARBA00023117"/>
    </source>
</evidence>